<dbReference type="Proteomes" id="UP000245207">
    <property type="component" value="Unassembled WGS sequence"/>
</dbReference>
<protein>
    <submittedName>
        <fullName evidence="8">Oxoglutarate/iron-dependent dioxygenase</fullName>
    </submittedName>
</protein>
<dbReference type="InterPro" id="IPR019446">
    <property type="entry name" value="BMT5-like"/>
</dbReference>
<feature type="binding site" evidence="6">
    <location>
        <position position="477"/>
    </location>
    <ligand>
        <name>Fe cation</name>
        <dbReference type="ChEBI" id="CHEBI:24875"/>
        <note>catalytic</note>
    </ligand>
</feature>
<keyword evidence="9" id="KW-1185">Reference proteome</keyword>
<dbReference type="GO" id="GO:0005737">
    <property type="term" value="C:cytoplasm"/>
    <property type="evidence" value="ECO:0007669"/>
    <property type="project" value="TreeGrafter"/>
</dbReference>
<comment type="caution">
    <text evidence="8">The sequence shown here is derived from an EMBL/GenBank/DDBJ whole genome shotgun (WGS) entry which is preliminary data.</text>
</comment>
<evidence type="ECO:0000313" key="9">
    <source>
        <dbReference type="Proteomes" id="UP000245207"/>
    </source>
</evidence>
<proteinExistence type="inferred from homology"/>
<evidence type="ECO:0000256" key="5">
    <source>
        <dbReference type="ARBA" id="ARBA00023004"/>
    </source>
</evidence>
<dbReference type="Gene3D" id="2.60.120.590">
    <property type="entry name" value="Alpha-ketoglutarate-dependent dioxygenase AlkB-like"/>
    <property type="match status" value="1"/>
</dbReference>
<evidence type="ECO:0000259" key="7">
    <source>
        <dbReference type="PROSITE" id="PS51471"/>
    </source>
</evidence>
<reference evidence="8 9" key="1">
    <citation type="journal article" date="2018" name="Mol. Plant">
        <title>The genome of Artemisia annua provides insight into the evolution of Asteraceae family and artemisinin biosynthesis.</title>
        <authorList>
            <person name="Shen Q."/>
            <person name="Zhang L."/>
            <person name="Liao Z."/>
            <person name="Wang S."/>
            <person name="Yan T."/>
            <person name="Shi P."/>
            <person name="Liu M."/>
            <person name="Fu X."/>
            <person name="Pan Q."/>
            <person name="Wang Y."/>
            <person name="Lv Z."/>
            <person name="Lu X."/>
            <person name="Zhang F."/>
            <person name="Jiang W."/>
            <person name="Ma Y."/>
            <person name="Chen M."/>
            <person name="Hao X."/>
            <person name="Li L."/>
            <person name="Tang Y."/>
            <person name="Lv G."/>
            <person name="Zhou Y."/>
            <person name="Sun X."/>
            <person name="Brodelius P.E."/>
            <person name="Rose J.K.C."/>
            <person name="Tang K."/>
        </authorList>
    </citation>
    <scope>NUCLEOTIDE SEQUENCE [LARGE SCALE GENOMIC DNA]</scope>
    <source>
        <strain evidence="9">cv. Huhao1</strain>
        <tissue evidence="8">Leaf</tissue>
    </source>
</reference>
<dbReference type="PANTHER" id="PTHR16557:SF10">
    <property type="entry name" value="2-OXOGLUTARATE-DEPENDENT DIOXYGENASE FAMILY PROTEIN"/>
    <property type="match status" value="1"/>
</dbReference>
<dbReference type="SUPFAM" id="SSF53335">
    <property type="entry name" value="S-adenosyl-L-methionine-dependent methyltransferases"/>
    <property type="match status" value="1"/>
</dbReference>
<evidence type="ECO:0000256" key="6">
    <source>
        <dbReference type="PIRSR" id="PIRSR604574-2"/>
    </source>
</evidence>
<dbReference type="OrthoDB" id="6614653at2759"/>
<keyword evidence="2 6" id="KW-0479">Metal-binding</keyword>
<comment type="cofactor">
    <cofactor evidence="6">
        <name>Fe(2+)</name>
        <dbReference type="ChEBI" id="CHEBI:29033"/>
    </cofactor>
    <text evidence="6">Binds 1 Fe(2+) ion per subunit.</text>
</comment>
<keyword evidence="4" id="KW-0560">Oxidoreductase</keyword>
<dbReference type="PANTHER" id="PTHR16557">
    <property type="entry name" value="ALKYLATED DNA REPAIR PROTEIN ALKB-RELATED"/>
    <property type="match status" value="1"/>
</dbReference>
<dbReference type="InterPro" id="IPR037151">
    <property type="entry name" value="AlkB-like_sf"/>
</dbReference>
<dbReference type="PROSITE" id="PS51471">
    <property type="entry name" value="FE2OG_OXY"/>
    <property type="match status" value="1"/>
</dbReference>
<gene>
    <name evidence="8" type="ORF">CTI12_AA424230</name>
</gene>
<dbReference type="InterPro" id="IPR004574">
    <property type="entry name" value="Alkb"/>
</dbReference>
<dbReference type="GO" id="GO:0070042">
    <property type="term" value="F:rRNA (uridine-N3-)-methyltransferase activity"/>
    <property type="evidence" value="ECO:0007669"/>
    <property type="project" value="InterPro"/>
</dbReference>
<dbReference type="Pfam" id="PF10354">
    <property type="entry name" value="BMT5-like"/>
    <property type="match status" value="1"/>
</dbReference>
<dbReference type="GO" id="GO:0035513">
    <property type="term" value="P:oxidative RNA demethylation"/>
    <property type="evidence" value="ECO:0007669"/>
    <property type="project" value="TreeGrafter"/>
</dbReference>
<feature type="binding site" evidence="6">
    <location>
        <position position="475"/>
    </location>
    <ligand>
        <name>Fe cation</name>
        <dbReference type="ChEBI" id="CHEBI:24875"/>
        <note>catalytic</note>
    </ligand>
</feature>
<dbReference type="Pfam" id="PF13532">
    <property type="entry name" value="2OG-FeII_Oxy_2"/>
    <property type="match status" value="1"/>
</dbReference>
<name>A0A2U1M3Q7_ARTAN</name>
<dbReference type="AlphaFoldDB" id="A0A2U1M3Q7"/>
<dbReference type="InterPro" id="IPR027450">
    <property type="entry name" value="AlkB-like"/>
</dbReference>
<evidence type="ECO:0000256" key="1">
    <source>
        <dbReference type="ARBA" id="ARBA00007879"/>
    </source>
</evidence>
<keyword evidence="3 8" id="KW-0223">Dioxygenase</keyword>
<dbReference type="InterPro" id="IPR029063">
    <property type="entry name" value="SAM-dependent_MTases_sf"/>
</dbReference>
<evidence type="ECO:0000313" key="8">
    <source>
        <dbReference type="EMBL" id="PWA55886.1"/>
    </source>
</evidence>
<comment type="similarity">
    <text evidence="1">Belongs to the alkB family.</text>
</comment>
<dbReference type="InterPro" id="IPR005123">
    <property type="entry name" value="Oxoglu/Fe-dep_dioxygenase_dom"/>
</dbReference>
<keyword evidence="5 6" id="KW-0408">Iron</keyword>
<feature type="binding site" evidence="6">
    <location>
        <position position="535"/>
    </location>
    <ligand>
        <name>Fe cation</name>
        <dbReference type="ChEBI" id="CHEBI:24875"/>
        <note>catalytic</note>
    </ligand>
</feature>
<organism evidence="8 9">
    <name type="scientific">Artemisia annua</name>
    <name type="common">Sweet wormwood</name>
    <dbReference type="NCBI Taxonomy" id="35608"/>
    <lineage>
        <taxon>Eukaryota</taxon>
        <taxon>Viridiplantae</taxon>
        <taxon>Streptophyta</taxon>
        <taxon>Embryophyta</taxon>
        <taxon>Tracheophyta</taxon>
        <taxon>Spermatophyta</taxon>
        <taxon>Magnoliopsida</taxon>
        <taxon>eudicotyledons</taxon>
        <taxon>Gunneridae</taxon>
        <taxon>Pentapetalae</taxon>
        <taxon>asterids</taxon>
        <taxon>campanulids</taxon>
        <taxon>Asterales</taxon>
        <taxon>Asteraceae</taxon>
        <taxon>Asteroideae</taxon>
        <taxon>Anthemideae</taxon>
        <taxon>Artemisiinae</taxon>
        <taxon>Artemisia</taxon>
    </lineage>
</organism>
<accession>A0A2U1M3Q7</accession>
<sequence length="567" mass="64040">MLKEFVHVTRRYALKTMTVSDGDLSYAASIATRFVDGRDLTATTYDSYEDLLKIYPEAEGNVERLKSLSVNVIHNVAVQNLSTDNRLAGEKFDCIINNFPHSGFVKGLSETVPEMIKRHQDLVISPFFQHAVKMLYPNGQIHITHKATPPFSNWDIVKIAETHGLKLLSMTKFNPNRYPGYRPKCGAGHTPNKGFRVGKCVIYKFVLKKLKSKKIYKFVLYSHKSKKKNLIFRYANPIYQLLDNLIMVTEIYVLTGSLPPPLVMIASSLSNLGQPHKLYNECLFLEHLFTWSIKAIYRKPLEDTNHDMYKPNNMIPAIDSIPTKPFSLILPEKSTNSLSEIEMKKDYNLKSSCVVLKPGMVLLKNYISITDQVEIVKICQEFGMGPGGFYQPGLNSGAKLNLHMMCFGRNWDPQTKYAARYRYDGSQAPPVPDKLVSLAKTSIKDSQAHDDKIPSMHPDICIVNFYTTTGRLGMHQDRDESSDSLRKGLPVVSISVGDSAQFLYGHNRDVRKANDVLLESGDVVVFGGKSRNVYHGVKTIIPNSAPLPLLQQSKLRPGRLNLTFRQF</sequence>
<dbReference type="GO" id="GO:0035516">
    <property type="term" value="F:broad specificity oxidative DNA demethylase activity"/>
    <property type="evidence" value="ECO:0007669"/>
    <property type="project" value="TreeGrafter"/>
</dbReference>
<dbReference type="GO" id="GO:0008198">
    <property type="term" value="F:ferrous iron binding"/>
    <property type="evidence" value="ECO:0007669"/>
    <property type="project" value="TreeGrafter"/>
</dbReference>
<feature type="domain" description="Fe2OG dioxygenase" evidence="7">
    <location>
        <begin position="457"/>
        <end position="567"/>
    </location>
</feature>
<dbReference type="GO" id="GO:0070475">
    <property type="term" value="P:rRNA base methylation"/>
    <property type="evidence" value="ECO:0007669"/>
    <property type="project" value="InterPro"/>
</dbReference>
<dbReference type="EMBL" id="PKPP01006631">
    <property type="protein sequence ID" value="PWA55886.1"/>
    <property type="molecule type" value="Genomic_DNA"/>
</dbReference>
<evidence type="ECO:0000256" key="4">
    <source>
        <dbReference type="ARBA" id="ARBA00023002"/>
    </source>
</evidence>
<dbReference type="SUPFAM" id="SSF51197">
    <property type="entry name" value="Clavaminate synthase-like"/>
    <property type="match status" value="1"/>
</dbReference>
<dbReference type="STRING" id="35608.A0A2U1M3Q7"/>
<evidence type="ECO:0000256" key="3">
    <source>
        <dbReference type="ARBA" id="ARBA00022964"/>
    </source>
</evidence>
<dbReference type="GO" id="GO:0035515">
    <property type="term" value="F:oxidative RNA demethylase activity"/>
    <property type="evidence" value="ECO:0007669"/>
    <property type="project" value="TreeGrafter"/>
</dbReference>
<evidence type="ECO:0000256" key="2">
    <source>
        <dbReference type="ARBA" id="ARBA00022723"/>
    </source>
</evidence>